<evidence type="ECO:0000313" key="2">
    <source>
        <dbReference type="EMBL" id="KAK4104976.1"/>
    </source>
</evidence>
<sequence>MPAGGRPVGYAPTNLHRLPAPPFLTSFRASGPSGAFRMHGNERLHMQTYHVYDVESNKRAAPTTSRSLTLAPHCPPCRCGYLTCIVKLPRTRNPQRSQDPDIWACSGTACSTLSQSSPGILEPHRPPSPVKRRSPQFRSSSKKATPGFGVKPAGATSPVVLDDGEPSQVALPHLYQWQDMYKMASFYSATYMPREYKRERVRITIANNSVCRGHSTLEWWAVNSFGTGGRHNGCGNLNLGLPPASLRTRGEATKPRLS</sequence>
<dbReference type="EMBL" id="MU863626">
    <property type="protein sequence ID" value="KAK4104976.1"/>
    <property type="molecule type" value="Genomic_DNA"/>
</dbReference>
<dbReference type="AlphaFoldDB" id="A0AAN6Q8P2"/>
<keyword evidence="3" id="KW-1185">Reference proteome</keyword>
<protein>
    <submittedName>
        <fullName evidence="2">Uncharacterized protein</fullName>
    </submittedName>
</protein>
<evidence type="ECO:0000256" key="1">
    <source>
        <dbReference type="SAM" id="MobiDB-lite"/>
    </source>
</evidence>
<organism evidence="2 3">
    <name type="scientific">Parathielavia hyrcaniae</name>
    <dbReference type="NCBI Taxonomy" id="113614"/>
    <lineage>
        <taxon>Eukaryota</taxon>
        <taxon>Fungi</taxon>
        <taxon>Dikarya</taxon>
        <taxon>Ascomycota</taxon>
        <taxon>Pezizomycotina</taxon>
        <taxon>Sordariomycetes</taxon>
        <taxon>Sordariomycetidae</taxon>
        <taxon>Sordariales</taxon>
        <taxon>Chaetomiaceae</taxon>
        <taxon>Parathielavia</taxon>
    </lineage>
</organism>
<proteinExistence type="predicted"/>
<accession>A0AAN6Q8P2</accession>
<gene>
    <name evidence="2" type="ORF">N658DRAFT_196393</name>
</gene>
<comment type="caution">
    <text evidence="2">The sequence shown here is derived from an EMBL/GenBank/DDBJ whole genome shotgun (WGS) entry which is preliminary data.</text>
</comment>
<reference evidence="2" key="2">
    <citation type="submission" date="2023-05" db="EMBL/GenBank/DDBJ databases">
        <authorList>
            <consortium name="Lawrence Berkeley National Laboratory"/>
            <person name="Steindorff A."/>
            <person name="Hensen N."/>
            <person name="Bonometti L."/>
            <person name="Westerberg I."/>
            <person name="Brannstrom I.O."/>
            <person name="Guillou S."/>
            <person name="Cros-Aarteil S."/>
            <person name="Calhoun S."/>
            <person name="Haridas S."/>
            <person name="Kuo A."/>
            <person name="Mondo S."/>
            <person name="Pangilinan J."/>
            <person name="Riley R."/>
            <person name="Labutti K."/>
            <person name="Andreopoulos B."/>
            <person name="Lipzen A."/>
            <person name="Chen C."/>
            <person name="Yanf M."/>
            <person name="Daum C."/>
            <person name="Ng V."/>
            <person name="Clum A."/>
            <person name="Ohm R."/>
            <person name="Martin F."/>
            <person name="Silar P."/>
            <person name="Natvig D."/>
            <person name="Lalanne C."/>
            <person name="Gautier V."/>
            <person name="Ament-Velasquez S.L."/>
            <person name="Kruys A."/>
            <person name="Hutchinson M.I."/>
            <person name="Powell A.J."/>
            <person name="Barry K."/>
            <person name="Miller A.N."/>
            <person name="Grigoriev I.V."/>
            <person name="Debuchy R."/>
            <person name="Gladieux P."/>
            <person name="Thoren M.H."/>
            <person name="Johannesson H."/>
        </authorList>
    </citation>
    <scope>NUCLEOTIDE SEQUENCE</scope>
    <source>
        <strain evidence="2">CBS 757.83</strain>
    </source>
</reference>
<evidence type="ECO:0000313" key="3">
    <source>
        <dbReference type="Proteomes" id="UP001305647"/>
    </source>
</evidence>
<feature type="region of interest" description="Disordered" evidence="1">
    <location>
        <begin position="112"/>
        <end position="153"/>
    </location>
</feature>
<name>A0AAN6Q8P2_9PEZI</name>
<dbReference type="Proteomes" id="UP001305647">
    <property type="component" value="Unassembled WGS sequence"/>
</dbReference>
<reference evidence="2" key="1">
    <citation type="journal article" date="2023" name="Mol. Phylogenet. Evol.">
        <title>Genome-scale phylogeny and comparative genomics of the fungal order Sordariales.</title>
        <authorList>
            <person name="Hensen N."/>
            <person name="Bonometti L."/>
            <person name="Westerberg I."/>
            <person name="Brannstrom I.O."/>
            <person name="Guillou S."/>
            <person name="Cros-Aarteil S."/>
            <person name="Calhoun S."/>
            <person name="Haridas S."/>
            <person name="Kuo A."/>
            <person name="Mondo S."/>
            <person name="Pangilinan J."/>
            <person name="Riley R."/>
            <person name="LaButti K."/>
            <person name="Andreopoulos B."/>
            <person name="Lipzen A."/>
            <person name="Chen C."/>
            <person name="Yan M."/>
            <person name="Daum C."/>
            <person name="Ng V."/>
            <person name="Clum A."/>
            <person name="Steindorff A."/>
            <person name="Ohm R.A."/>
            <person name="Martin F."/>
            <person name="Silar P."/>
            <person name="Natvig D.O."/>
            <person name="Lalanne C."/>
            <person name="Gautier V."/>
            <person name="Ament-Velasquez S.L."/>
            <person name="Kruys A."/>
            <person name="Hutchinson M.I."/>
            <person name="Powell A.J."/>
            <person name="Barry K."/>
            <person name="Miller A.N."/>
            <person name="Grigoriev I.V."/>
            <person name="Debuchy R."/>
            <person name="Gladieux P."/>
            <person name="Hiltunen Thoren M."/>
            <person name="Johannesson H."/>
        </authorList>
    </citation>
    <scope>NUCLEOTIDE SEQUENCE</scope>
    <source>
        <strain evidence="2">CBS 757.83</strain>
    </source>
</reference>